<feature type="compositionally biased region" description="Low complexity" evidence="3">
    <location>
        <begin position="251"/>
        <end position="260"/>
    </location>
</feature>
<gene>
    <name evidence="5" type="ORF">V5799_000838</name>
</gene>
<organism evidence="5 6">
    <name type="scientific">Amblyomma americanum</name>
    <name type="common">Lone star tick</name>
    <dbReference type="NCBI Taxonomy" id="6943"/>
    <lineage>
        <taxon>Eukaryota</taxon>
        <taxon>Metazoa</taxon>
        <taxon>Ecdysozoa</taxon>
        <taxon>Arthropoda</taxon>
        <taxon>Chelicerata</taxon>
        <taxon>Arachnida</taxon>
        <taxon>Acari</taxon>
        <taxon>Parasitiformes</taxon>
        <taxon>Ixodida</taxon>
        <taxon>Ixodoidea</taxon>
        <taxon>Ixodidae</taxon>
        <taxon>Amblyomminae</taxon>
        <taxon>Amblyomma</taxon>
    </lineage>
</organism>
<dbReference type="Pfam" id="PF00379">
    <property type="entry name" value="Chitin_bind_4"/>
    <property type="match status" value="1"/>
</dbReference>
<dbReference type="EMBL" id="JARKHS020036225">
    <property type="protein sequence ID" value="KAK8756460.1"/>
    <property type="molecule type" value="Genomic_DNA"/>
</dbReference>
<name>A0AAQ4D1X0_AMBAM</name>
<feature type="compositionally biased region" description="Gly residues" evidence="3">
    <location>
        <begin position="447"/>
        <end position="460"/>
    </location>
</feature>
<protein>
    <recommendedName>
        <fullName evidence="7">Cuticular protein</fullName>
    </recommendedName>
</protein>
<dbReference type="AlphaFoldDB" id="A0AAQ4D1X0"/>
<feature type="region of interest" description="Disordered" evidence="3">
    <location>
        <begin position="128"/>
        <end position="192"/>
    </location>
</feature>
<keyword evidence="4" id="KW-0732">Signal</keyword>
<feature type="compositionally biased region" description="Polar residues" evidence="3">
    <location>
        <begin position="143"/>
        <end position="154"/>
    </location>
</feature>
<feature type="signal peptide" evidence="4">
    <location>
        <begin position="1"/>
        <end position="31"/>
    </location>
</feature>
<feature type="compositionally biased region" description="Low complexity" evidence="3">
    <location>
        <begin position="159"/>
        <end position="168"/>
    </location>
</feature>
<evidence type="ECO:0008006" key="7">
    <source>
        <dbReference type="Google" id="ProtNLM"/>
    </source>
</evidence>
<dbReference type="Proteomes" id="UP001321473">
    <property type="component" value="Unassembled WGS sequence"/>
</dbReference>
<proteinExistence type="predicted"/>
<reference evidence="5 6" key="1">
    <citation type="journal article" date="2023" name="Arcadia Sci">
        <title>De novo assembly of a long-read Amblyomma americanum tick genome.</title>
        <authorList>
            <person name="Chou S."/>
            <person name="Poskanzer K.E."/>
            <person name="Rollins M."/>
            <person name="Thuy-Boun P.S."/>
        </authorList>
    </citation>
    <scope>NUCLEOTIDE SEQUENCE [LARGE SCALE GENOMIC DNA]</scope>
    <source>
        <strain evidence="5">F_SG_1</strain>
        <tissue evidence="5">Salivary glands</tissue>
    </source>
</reference>
<feature type="compositionally biased region" description="Low complexity" evidence="3">
    <location>
        <begin position="427"/>
        <end position="446"/>
    </location>
</feature>
<evidence type="ECO:0000313" key="5">
    <source>
        <dbReference type="EMBL" id="KAK8756460.1"/>
    </source>
</evidence>
<dbReference type="PROSITE" id="PS51155">
    <property type="entry name" value="CHIT_BIND_RR_2"/>
    <property type="match status" value="1"/>
</dbReference>
<feature type="compositionally biased region" description="Basic and acidic residues" evidence="3">
    <location>
        <begin position="526"/>
        <end position="539"/>
    </location>
</feature>
<dbReference type="PROSITE" id="PS00233">
    <property type="entry name" value="CHIT_BIND_RR_1"/>
    <property type="match status" value="1"/>
</dbReference>
<feature type="chain" id="PRO_5042829846" description="Cuticular protein" evidence="4">
    <location>
        <begin position="32"/>
        <end position="650"/>
    </location>
</feature>
<keyword evidence="6" id="KW-1185">Reference proteome</keyword>
<accession>A0AAQ4D1X0</accession>
<evidence type="ECO:0000313" key="6">
    <source>
        <dbReference type="Proteomes" id="UP001321473"/>
    </source>
</evidence>
<feature type="region of interest" description="Disordered" evidence="3">
    <location>
        <begin position="570"/>
        <end position="611"/>
    </location>
</feature>
<evidence type="ECO:0000256" key="3">
    <source>
        <dbReference type="SAM" id="MobiDB-lite"/>
    </source>
</evidence>
<feature type="region of interest" description="Disordered" evidence="3">
    <location>
        <begin position="414"/>
        <end position="556"/>
    </location>
</feature>
<evidence type="ECO:0000256" key="1">
    <source>
        <dbReference type="ARBA" id="ARBA00022460"/>
    </source>
</evidence>
<dbReference type="InterPro" id="IPR031311">
    <property type="entry name" value="CHIT_BIND_RR_consensus"/>
</dbReference>
<feature type="region of interest" description="Disordered" evidence="3">
    <location>
        <begin position="204"/>
        <end position="388"/>
    </location>
</feature>
<comment type="caution">
    <text evidence="5">The sequence shown here is derived from an EMBL/GenBank/DDBJ whole genome shotgun (WGS) entry which is preliminary data.</text>
</comment>
<keyword evidence="1 2" id="KW-0193">Cuticle</keyword>
<dbReference type="InterPro" id="IPR000618">
    <property type="entry name" value="Insect_cuticle"/>
</dbReference>
<dbReference type="GO" id="GO:0042302">
    <property type="term" value="F:structural constituent of cuticle"/>
    <property type="evidence" value="ECO:0007669"/>
    <property type="project" value="UniProtKB-UniRule"/>
</dbReference>
<evidence type="ECO:0000256" key="4">
    <source>
        <dbReference type="SAM" id="SignalP"/>
    </source>
</evidence>
<evidence type="ECO:0000256" key="2">
    <source>
        <dbReference type="PROSITE-ProRule" id="PRU00497"/>
    </source>
</evidence>
<sequence>MSSTSSLALPSRAARAPQLLILAALLSAGFSEPVTQPTHEDLRESINSPMPYGFKYEAYGEDGGGHTRQESADGSGRVVGSYTIFTREGLLRRVFYEADHNGFRAHIETNEPGTKTSNPADVTIVSTASEGGGGTADAPLPNAATTRPVKTTSPAAGGTTNQTPETTTDLPPGYVLPDRYRPNASRRPPGSELLTSRILTLDKPVDGNQVYPGRPGFESDTDVPSPPVGIHTGLPPAGIVPVGPVQVTRVPGRPGSAPASRPRPHVNYVPSKDTYGPSRPSYDGSFRIPAGSSGGIFSPSQLASKGNAGGPQALDQTGHGDGYSFSADRGSGIPGPGLKTTFPGSPAAPRGQGLGSQPYGPHKYGPEGTGAFRDESGVGHRGPQYQPPGLGAPLFTRVTQGSSKFPGRVDYGSRPGFPGASRPAFPGTPGVPSGVSGGTRPSFGSRGPFGGPRFGPGGSPAGAPLDQFGGGGPAGNRYDTPGQPFVPGGFVGSQGPPPGAQGGTGAAIDGGDSGDSSNEDGFAPNDPRRPFLFRNEDQRPSAPVSPSGGQQPGTYAIRADNGKIESVSFQPGTQRFQGPDRRFQGNRGNVPRGPFRRPAFGGTRRDDPFRPYKPRPIEVRLLFQLFKLNFPKLVLTKRGILFVTRHTLKN</sequence>
<feature type="compositionally biased region" description="Low complexity" evidence="3">
    <location>
        <begin position="506"/>
        <end position="521"/>
    </location>
</feature>